<gene>
    <name evidence="1" type="ORF">AHTJR_08425</name>
</gene>
<organism evidence="1 2">
    <name type="scientific">Acinetobacter haemolyticus</name>
    <dbReference type="NCBI Taxonomy" id="29430"/>
    <lineage>
        <taxon>Bacteria</taxon>
        <taxon>Pseudomonadati</taxon>
        <taxon>Pseudomonadota</taxon>
        <taxon>Gammaproteobacteria</taxon>
        <taxon>Moraxellales</taxon>
        <taxon>Moraxellaceae</taxon>
        <taxon>Acinetobacter</taxon>
    </lineage>
</organism>
<protein>
    <submittedName>
        <fullName evidence="1">Uncharacterized protein</fullName>
    </submittedName>
</protein>
<dbReference type="RefSeq" id="WP_080592148.1">
    <property type="nucleotide sequence ID" value="NZ_BBSE01000028.1"/>
</dbReference>
<name>A0A2K8PXC2_ACIHA</name>
<evidence type="ECO:0000313" key="1">
    <source>
        <dbReference type="EMBL" id="QBQ16302.1"/>
    </source>
</evidence>
<proteinExistence type="predicted"/>
<dbReference type="GeneID" id="68701898"/>
<dbReference type="AlphaFoldDB" id="A0A2K8PXC2"/>
<dbReference type="Proteomes" id="UP000294395">
    <property type="component" value="Chromosome"/>
</dbReference>
<accession>A0A2K8PXC2</accession>
<evidence type="ECO:0000313" key="2">
    <source>
        <dbReference type="Proteomes" id="UP000294395"/>
    </source>
</evidence>
<sequence length="98" mass="10833">MAKSASLSFVYRISIFYRFALVFVLGYLCTLYLSLSLTELFTSLLFAKAESIFLAAFISILFYVCFVLIGFCTNSLIKLTLISSILLAVLFGLSVGLS</sequence>
<dbReference type="EMBL" id="CP038009">
    <property type="protein sequence ID" value="QBQ16302.1"/>
    <property type="molecule type" value="Genomic_DNA"/>
</dbReference>
<reference evidence="1 2" key="1">
    <citation type="submission" date="2019-03" db="EMBL/GenBank/DDBJ databases">
        <title>Complete genome sequence of two outbreak-associated Acinetobacter haemolyticus strains.</title>
        <authorList>
            <person name="Bai L."/>
            <person name="Zhang S.-C."/>
            <person name="Deng Y."/>
            <person name="Song C.-C."/>
            <person name="Kang G.-B."/>
            <person name="Dong Y."/>
            <person name="Wang Y."/>
            <person name="Gao F."/>
            <person name="Huang H."/>
        </authorList>
    </citation>
    <scope>NUCLEOTIDE SEQUENCE [LARGE SCALE GENOMIC DNA]</scope>
    <source>
        <strain evidence="1 2">TJR01</strain>
    </source>
</reference>